<feature type="region of interest" description="Disordered" evidence="1">
    <location>
        <begin position="1"/>
        <end position="26"/>
    </location>
</feature>
<name>A0ABN8HS57_9NEOP</name>
<accession>A0ABN8HS57</accession>
<evidence type="ECO:0000313" key="2">
    <source>
        <dbReference type="EMBL" id="CAH2037002.1"/>
    </source>
</evidence>
<keyword evidence="3" id="KW-1185">Reference proteome</keyword>
<proteinExistence type="predicted"/>
<dbReference type="EMBL" id="OW152822">
    <property type="protein sequence ID" value="CAH2037002.1"/>
    <property type="molecule type" value="Genomic_DNA"/>
</dbReference>
<dbReference type="Proteomes" id="UP000837857">
    <property type="component" value="Chromosome 10"/>
</dbReference>
<feature type="non-terminal residue" evidence="2">
    <location>
        <position position="88"/>
    </location>
</feature>
<reference evidence="2" key="1">
    <citation type="submission" date="2022-03" db="EMBL/GenBank/DDBJ databases">
        <authorList>
            <person name="Martin H S."/>
        </authorList>
    </citation>
    <scope>NUCLEOTIDE SEQUENCE</scope>
</reference>
<sequence>MLSHLDSASPSPRELGFAGARGAPLCRRGSWPVRERKCNGLQANATCPSHKFKSSHTSRRAPEQSRPLHAAHVRCARFRSAPFSYPEF</sequence>
<gene>
    <name evidence="2" type="ORF">IPOD504_LOCUS973</name>
</gene>
<feature type="compositionally biased region" description="Polar residues" evidence="1">
    <location>
        <begin position="1"/>
        <end position="10"/>
    </location>
</feature>
<feature type="compositionally biased region" description="Basic residues" evidence="1">
    <location>
        <begin position="50"/>
        <end position="59"/>
    </location>
</feature>
<feature type="region of interest" description="Disordered" evidence="1">
    <location>
        <begin position="49"/>
        <end position="68"/>
    </location>
</feature>
<evidence type="ECO:0000313" key="3">
    <source>
        <dbReference type="Proteomes" id="UP000837857"/>
    </source>
</evidence>
<evidence type="ECO:0000256" key="1">
    <source>
        <dbReference type="SAM" id="MobiDB-lite"/>
    </source>
</evidence>
<organism evidence="2 3">
    <name type="scientific">Iphiclides podalirius</name>
    <name type="common">scarce swallowtail</name>
    <dbReference type="NCBI Taxonomy" id="110791"/>
    <lineage>
        <taxon>Eukaryota</taxon>
        <taxon>Metazoa</taxon>
        <taxon>Ecdysozoa</taxon>
        <taxon>Arthropoda</taxon>
        <taxon>Hexapoda</taxon>
        <taxon>Insecta</taxon>
        <taxon>Pterygota</taxon>
        <taxon>Neoptera</taxon>
        <taxon>Endopterygota</taxon>
        <taxon>Lepidoptera</taxon>
        <taxon>Glossata</taxon>
        <taxon>Ditrysia</taxon>
        <taxon>Papilionoidea</taxon>
        <taxon>Papilionidae</taxon>
        <taxon>Papilioninae</taxon>
        <taxon>Iphiclides</taxon>
    </lineage>
</organism>
<protein>
    <submittedName>
        <fullName evidence="2">Uncharacterized protein</fullName>
    </submittedName>
</protein>